<comment type="caution">
    <text evidence="5">The sequence shown here is derived from an EMBL/GenBank/DDBJ whole genome shotgun (WGS) entry which is preliminary data.</text>
</comment>
<accession>A0A2P8DMY7</accession>
<gene>
    <name evidence="5" type="ORF">CLV63_105248</name>
</gene>
<dbReference type="RefSeq" id="WP_106582637.1">
    <property type="nucleotide sequence ID" value="NZ_PYGA01000005.1"/>
</dbReference>
<evidence type="ECO:0000256" key="1">
    <source>
        <dbReference type="ARBA" id="ARBA00022527"/>
    </source>
</evidence>
<keyword evidence="5" id="KW-0808">Transferase</keyword>
<dbReference type="NCBIfam" id="NF041045">
    <property type="entry name" value="RsbA_anti_sig"/>
    <property type="match status" value="1"/>
</dbReference>
<dbReference type="InterPro" id="IPR036890">
    <property type="entry name" value="HATPase_C_sf"/>
</dbReference>
<evidence type="ECO:0000259" key="3">
    <source>
        <dbReference type="Pfam" id="PF13581"/>
    </source>
</evidence>
<dbReference type="Pfam" id="PF14417">
    <property type="entry name" value="MEDS"/>
    <property type="match status" value="1"/>
</dbReference>
<evidence type="ECO:0000256" key="2">
    <source>
        <dbReference type="SAM" id="MobiDB-lite"/>
    </source>
</evidence>
<dbReference type="AlphaFoldDB" id="A0A2P8DMY7"/>
<dbReference type="SUPFAM" id="SSF55874">
    <property type="entry name" value="ATPase domain of HSP90 chaperone/DNA topoisomerase II/histidine kinase"/>
    <property type="match status" value="1"/>
</dbReference>
<dbReference type="Proteomes" id="UP000240542">
    <property type="component" value="Unassembled WGS sequence"/>
</dbReference>
<feature type="region of interest" description="Disordered" evidence="2">
    <location>
        <begin position="222"/>
        <end position="256"/>
    </location>
</feature>
<dbReference type="Gene3D" id="3.30.565.10">
    <property type="entry name" value="Histidine kinase-like ATPase, C-terminal domain"/>
    <property type="match status" value="1"/>
</dbReference>
<protein>
    <submittedName>
        <fullName evidence="5">Anti-sigma regulatory factor (Ser/Thr protein kinase)</fullName>
    </submittedName>
</protein>
<keyword evidence="5" id="KW-0418">Kinase</keyword>
<feature type="domain" description="Histidine kinase/HSP90-like ATPase" evidence="3">
    <location>
        <begin position="263"/>
        <end position="377"/>
    </location>
</feature>
<dbReference type="OrthoDB" id="3748385at2"/>
<keyword evidence="1" id="KW-0723">Serine/threonine-protein kinase</keyword>
<evidence type="ECO:0000313" key="5">
    <source>
        <dbReference type="EMBL" id="PSK98574.1"/>
    </source>
</evidence>
<dbReference type="InterPro" id="IPR003594">
    <property type="entry name" value="HATPase_dom"/>
</dbReference>
<dbReference type="GO" id="GO:0004674">
    <property type="term" value="F:protein serine/threonine kinase activity"/>
    <property type="evidence" value="ECO:0007669"/>
    <property type="project" value="UniProtKB-KW"/>
</dbReference>
<feature type="compositionally biased region" description="Basic and acidic residues" evidence="2">
    <location>
        <begin position="1"/>
        <end position="11"/>
    </location>
</feature>
<dbReference type="PANTHER" id="PTHR35526">
    <property type="entry name" value="ANTI-SIGMA-F FACTOR RSBW-RELATED"/>
    <property type="match status" value="1"/>
</dbReference>
<feature type="region of interest" description="Disordered" evidence="2">
    <location>
        <begin position="1"/>
        <end position="73"/>
    </location>
</feature>
<evidence type="ECO:0000313" key="6">
    <source>
        <dbReference type="Proteomes" id="UP000240542"/>
    </source>
</evidence>
<evidence type="ECO:0000259" key="4">
    <source>
        <dbReference type="Pfam" id="PF14417"/>
    </source>
</evidence>
<sequence>MSSQAHVDDATGAHAAHQFTGQGPAARAGPGAEPVGPAPMPRGADRRQRPPANPDKGAAGRGAPPGRPAAPDRRARHTGAFFTTAAELHALVVPWLQQGLANGDHVVAALPDAHIGALRAALTPAERAAVDFTAHRDFCAAPGRTMALLHRLTVLHPGGVTVAWQPDVPLHDPLALREWRGFDAVLDSALARDPIDLLCVHDSAALPPAERSAIVRSHRVFPAPHRPGPRSWSHAATPGPPPRREPLPEPRPPIRRLGVDPDLAALRDRVIGAAAEFGMPRGRVGDLAVAVNELAANVLEHGPGAGGIALWRTPGRGGVRPRLVCDVFDTGGGLTDPFSGYFPTDAFSVRGYGLWITRQVSDFMEVRGGSAGSLVRLHFTM</sequence>
<dbReference type="Pfam" id="PF13581">
    <property type="entry name" value="HATPase_c_2"/>
    <property type="match status" value="1"/>
</dbReference>
<feature type="domain" description="MEDS" evidence="4">
    <location>
        <begin position="76"/>
        <end position="219"/>
    </location>
</feature>
<dbReference type="InterPro" id="IPR047718">
    <property type="entry name" value="RsbA-like_anti_sig"/>
</dbReference>
<dbReference type="PANTHER" id="PTHR35526:SF3">
    <property type="entry name" value="ANTI-SIGMA-F FACTOR RSBW"/>
    <property type="match status" value="1"/>
</dbReference>
<proteinExistence type="predicted"/>
<dbReference type="EMBL" id="PYGA01000005">
    <property type="protein sequence ID" value="PSK98574.1"/>
    <property type="molecule type" value="Genomic_DNA"/>
</dbReference>
<dbReference type="InterPro" id="IPR025847">
    <property type="entry name" value="MEDS_domain"/>
</dbReference>
<name>A0A2P8DMY7_9ACTN</name>
<reference evidence="5 6" key="1">
    <citation type="submission" date="2018-03" db="EMBL/GenBank/DDBJ databases">
        <title>Genomic Encyclopedia of Archaeal and Bacterial Type Strains, Phase II (KMG-II): from individual species to whole genera.</title>
        <authorList>
            <person name="Goeker M."/>
        </authorList>
    </citation>
    <scope>NUCLEOTIDE SEQUENCE [LARGE SCALE GENOMIC DNA]</scope>
    <source>
        <strain evidence="5 6">DSM 45312</strain>
    </source>
</reference>
<feature type="compositionally biased region" description="Low complexity" evidence="2">
    <location>
        <begin position="21"/>
        <end position="35"/>
    </location>
</feature>
<dbReference type="InterPro" id="IPR050267">
    <property type="entry name" value="Anti-sigma-factor_SerPK"/>
</dbReference>
<keyword evidence="6" id="KW-1185">Reference proteome</keyword>
<organism evidence="5 6">
    <name type="scientific">Murinocardiopsis flavida</name>
    <dbReference type="NCBI Taxonomy" id="645275"/>
    <lineage>
        <taxon>Bacteria</taxon>
        <taxon>Bacillati</taxon>
        <taxon>Actinomycetota</taxon>
        <taxon>Actinomycetes</taxon>
        <taxon>Streptosporangiales</taxon>
        <taxon>Nocardiopsidaceae</taxon>
        <taxon>Murinocardiopsis</taxon>
    </lineage>
</organism>